<evidence type="ECO:0000259" key="1">
    <source>
        <dbReference type="Pfam" id="PF09359"/>
    </source>
</evidence>
<evidence type="ECO:0000313" key="3">
    <source>
        <dbReference type="Proteomes" id="UP001595955"/>
    </source>
</evidence>
<accession>A0ABV9DB68</accession>
<evidence type="ECO:0000313" key="2">
    <source>
        <dbReference type="EMBL" id="MFC4555489.1"/>
    </source>
</evidence>
<dbReference type="InterPro" id="IPR018966">
    <property type="entry name" value="VTC_domain"/>
</dbReference>
<dbReference type="InterPro" id="IPR033469">
    <property type="entry name" value="CYTH-like_dom_sf"/>
</dbReference>
<keyword evidence="3" id="KW-1185">Reference proteome</keyword>
<proteinExistence type="predicted"/>
<comment type="caution">
    <text evidence="2">The sequence shown here is derived from an EMBL/GenBank/DDBJ whole genome shotgun (WGS) entry which is preliminary data.</text>
</comment>
<dbReference type="Pfam" id="PF09359">
    <property type="entry name" value="VTC"/>
    <property type="match status" value="1"/>
</dbReference>
<reference evidence="3" key="1">
    <citation type="journal article" date="2019" name="Int. J. Syst. Evol. Microbiol.">
        <title>The Global Catalogue of Microorganisms (GCM) 10K type strain sequencing project: providing services to taxonomists for standard genome sequencing and annotation.</title>
        <authorList>
            <consortium name="The Broad Institute Genomics Platform"/>
            <consortium name="The Broad Institute Genome Sequencing Center for Infectious Disease"/>
            <person name="Wu L."/>
            <person name="Ma J."/>
        </authorList>
    </citation>
    <scope>NUCLEOTIDE SEQUENCE [LARGE SCALE GENOMIC DNA]</scope>
    <source>
        <strain evidence="3">JCM 3369</strain>
    </source>
</reference>
<dbReference type="Gene3D" id="3.20.100.30">
    <property type="entry name" value="VTC, catalytic tunnel domain"/>
    <property type="match status" value="1"/>
</dbReference>
<dbReference type="SUPFAM" id="SSF55154">
    <property type="entry name" value="CYTH-like phosphatases"/>
    <property type="match status" value="1"/>
</dbReference>
<organism evidence="2 3">
    <name type="scientific">Georgenia faecalis</name>
    <dbReference type="NCBI Taxonomy" id="2483799"/>
    <lineage>
        <taxon>Bacteria</taxon>
        <taxon>Bacillati</taxon>
        <taxon>Actinomycetota</taxon>
        <taxon>Actinomycetes</taxon>
        <taxon>Micrococcales</taxon>
        <taxon>Bogoriellaceae</taxon>
        <taxon>Georgenia</taxon>
    </lineage>
</organism>
<dbReference type="RefSeq" id="WP_122823633.1">
    <property type="nucleotide sequence ID" value="NZ_CP033325.1"/>
</dbReference>
<name>A0ABV9DB68_9MICO</name>
<dbReference type="InterPro" id="IPR042267">
    <property type="entry name" value="VTC_sf"/>
</dbReference>
<dbReference type="CDD" id="cd07750">
    <property type="entry name" value="PolyPPase_VTC_like"/>
    <property type="match status" value="1"/>
</dbReference>
<gene>
    <name evidence="2" type="ORF">ACFO3F_09545</name>
</gene>
<feature type="domain" description="VTC" evidence="1">
    <location>
        <begin position="33"/>
        <end position="239"/>
    </location>
</feature>
<dbReference type="EMBL" id="JBHSGF010000006">
    <property type="protein sequence ID" value="MFC4555489.1"/>
    <property type="molecule type" value="Genomic_DNA"/>
</dbReference>
<dbReference type="Proteomes" id="UP001595955">
    <property type="component" value="Unassembled WGS sequence"/>
</dbReference>
<sequence length="262" mass="28847">MTTPAPVPAALPLAHLAATDLAALNEQACLLTRVDRKYVLDHADAVDVLTALPAGTEVLEVDGRRTFGYRSVYFDTRELTSYAGAAHRRRRRFKVRTRTYLDSGECWLEVKTRGPRGATVKRRLPYDSPETLTEIGRGFVTDVLTEAEIPAWPVADLRPVLTTRYRRATLHVPASGARATVDTDLAWTTADGRGRDAHGLVIVETKSGGLPCAIDRLLWEHGHRPTRVSKYATGLALLHDLPANRWRRALARLDAAPATPSA</sequence>
<protein>
    <submittedName>
        <fullName evidence="2">Polyphosphate polymerase domain-containing protein</fullName>
    </submittedName>
</protein>